<feature type="signal peptide" evidence="4">
    <location>
        <begin position="1"/>
        <end position="22"/>
    </location>
</feature>
<feature type="region of interest" description="Disordered" evidence="3">
    <location>
        <begin position="341"/>
        <end position="375"/>
    </location>
</feature>
<dbReference type="eggNOG" id="COG2853">
    <property type="taxonomic scope" value="Bacteria"/>
</dbReference>
<dbReference type="Proteomes" id="UP000030017">
    <property type="component" value="Unassembled WGS sequence"/>
</dbReference>
<dbReference type="GO" id="GO:0120010">
    <property type="term" value="P:intermembrane phospholipid transfer"/>
    <property type="evidence" value="ECO:0007669"/>
    <property type="project" value="TreeGrafter"/>
</dbReference>
<name>A0A0A0ERE6_9GAMM</name>
<comment type="caution">
    <text evidence="5">The sequence shown here is derived from an EMBL/GenBank/DDBJ whole genome shotgun (WGS) entry which is preliminary data.</text>
</comment>
<dbReference type="Pfam" id="PF04333">
    <property type="entry name" value="MlaA"/>
    <property type="match status" value="1"/>
</dbReference>
<evidence type="ECO:0000256" key="1">
    <source>
        <dbReference type="ARBA" id="ARBA00010634"/>
    </source>
</evidence>
<dbReference type="STRING" id="1122185.N792_00205"/>
<proteinExistence type="inferred from homology"/>
<evidence type="ECO:0000313" key="6">
    <source>
        <dbReference type="Proteomes" id="UP000030017"/>
    </source>
</evidence>
<dbReference type="EMBL" id="AVPS01000001">
    <property type="protein sequence ID" value="KGM52713.1"/>
    <property type="molecule type" value="Genomic_DNA"/>
</dbReference>
<evidence type="ECO:0000256" key="2">
    <source>
        <dbReference type="ARBA" id="ARBA00022729"/>
    </source>
</evidence>
<feature type="region of interest" description="Disordered" evidence="3">
    <location>
        <begin position="17"/>
        <end position="110"/>
    </location>
</feature>
<dbReference type="AlphaFoldDB" id="A0A0A0ERE6"/>
<accession>A0A0A0ERE6</accession>
<gene>
    <name evidence="5" type="ORF">N792_00205</name>
</gene>
<keyword evidence="2 4" id="KW-0732">Signal</keyword>
<organism evidence="5 6">
    <name type="scientific">Lysobacter concretionis Ko07 = DSM 16239</name>
    <dbReference type="NCBI Taxonomy" id="1122185"/>
    <lineage>
        <taxon>Bacteria</taxon>
        <taxon>Pseudomonadati</taxon>
        <taxon>Pseudomonadota</taxon>
        <taxon>Gammaproteobacteria</taxon>
        <taxon>Lysobacterales</taxon>
        <taxon>Lysobacteraceae</taxon>
        <taxon>Novilysobacter</taxon>
    </lineage>
</organism>
<reference evidence="5 6" key="1">
    <citation type="submission" date="2013-08" db="EMBL/GenBank/DDBJ databases">
        <title>Genome sequencing of Lysobacter.</title>
        <authorList>
            <person name="Zhang S."/>
            <person name="Wang G."/>
        </authorList>
    </citation>
    <scope>NUCLEOTIDE SEQUENCE [LARGE SCALE GENOMIC DNA]</scope>
    <source>
        <strain evidence="5 6">Ko07</strain>
    </source>
</reference>
<feature type="compositionally biased region" description="Low complexity" evidence="3">
    <location>
        <begin position="58"/>
        <end position="93"/>
    </location>
</feature>
<dbReference type="PRINTS" id="PR01805">
    <property type="entry name" value="VACJLIPOPROT"/>
</dbReference>
<evidence type="ECO:0000256" key="4">
    <source>
        <dbReference type="SAM" id="SignalP"/>
    </source>
</evidence>
<feature type="compositionally biased region" description="Low complexity" evidence="3">
    <location>
        <begin position="21"/>
        <end position="36"/>
    </location>
</feature>
<dbReference type="PANTHER" id="PTHR30035:SF3">
    <property type="entry name" value="INTERMEMBRANE PHOSPHOLIPID TRANSPORT SYSTEM LIPOPROTEIN MLAA"/>
    <property type="match status" value="1"/>
</dbReference>
<evidence type="ECO:0000313" key="5">
    <source>
        <dbReference type="EMBL" id="KGM52713.1"/>
    </source>
</evidence>
<protein>
    <submittedName>
        <fullName evidence="5">Lipoprotein</fullName>
    </submittedName>
</protein>
<feature type="chain" id="PRO_5001962374" evidence="4">
    <location>
        <begin position="23"/>
        <end position="375"/>
    </location>
</feature>
<sequence length="375" mass="39400">MCILPLALAISAAGCATTPVSAKSSGATTGTTTSAADAMTPAPDGSSQGGAAADSEPAGTADDTSVDSTAADQLAADTTPAAGDGDPAQAGPAPDGPAPTELERTGSPAEPTQAEADFNALYGGQTYNPVADPTLPAPAQVPGAYDPWERYNRKMHTFNNAVDRSIARPLARFYVAVTPRPVRLGVSNFFNNLGQPVSAVNALLQGKPAQAGHSLGRFLLNSTLGIGGIFDPASDAKLDRRSEDFGQTLGTWGWARSRYVELPLFGPRTVRDVFGMIGDAPLSPLRQVDEDATRIPLQGLQLVDVRTQLLATDSLREGAADDYALVRDAWTQRRDYQIFGDRMRDDGDQSLPDYLRDDSNPQVPAGAMPVMPTDN</sequence>
<dbReference type="GO" id="GO:0016020">
    <property type="term" value="C:membrane"/>
    <property type="evidence" value="ECO:0007669"/>
    <property type="project" value="InterPro"/>
</dbReference>
<keyword evidence="5" id="KW-0449">Lipoprotein</keyword>
<dbReference type="InterPro" id="IPR007428">
    <property type="entry name" value="MlaA"/>
</dbReference>
<keyword evidence="6" id="KW-1185">Reference proteome</keyword>
<evidence type="ECO:0000256" key="3">
    <source>
        <dbReference type="SAM" id="MobiDB-lite"/>
    </source>
</evidence>
<dbReference type="PANTHER" id="PTHR30035">
    <property type="entry name" value="LIPOPROTEIN VACJ-RELATED"/>
    <property type="match status" value="1"/>
</dbReference>
<comment type="similarity">
    <text evidence="1">Belongs to the MlaA family.</text>
</comment>